<gene>
    <name evidence="1" type="ORF">NM208_g6386</name>
</gene>
<dbReference type="EMBL" id="JANRMS010000590">
    <property type="protein sequence ID" value="KAJ3537265.1"/>
    <property type="molecule type" value="Genomic_DNA"/>
</dbReference>
<protein>
    <submittedName>
        <fullName evidence="1">Uncharacterized protein</fullName>
    </submittedName>
</protein>
<dbReference type="Proteomes" id="UP001148629">
    <property type="component" value="Unassembled WGS sequence"/>
</dbReference>
<evidence type="ECO:0000313" key="2">
    <source>
        <dbReference type="Proteomes" id="UP001148629"/>
    </source>
</evidence>
<sequence>MIMLSTPIPSFPPRVFQLVVLVVLVVLFLHTQCLSQPRARGTDIDNAEIAINGPAAEEQYLDRLTRQIGLSNYTSWTAWKIRVSEQDSEWTSVTNINADFHSNQPKIVDVREPVRRDLVARQELNIPVPGGPLPGQVDASDFLFAVSTSFDRVVRDDYAVVRDWARWMTGGNQHGNGASFVLFLDQSDDQQVKELNGILRTFGIDAHVTTSTTPVSAARRYFNMIQVIKGHGARLAQKGHRKKWYGILDEEIFLPNLSYLQERLFSYNSEKELYIGLPSERGDWAIGEGFMTTYGGGAVFLTRSAVSRIPSLPCFNDAADDPADKKRWDGLLQDCLTQHTKMKMHILPSFYSPGDNDDYSSHLDSYETGIQPLALHDYQERHHLTPRLAHLVTDVCGEACFLQRYRFRDNWVLVNGYTITEYPDGMNVADMPMSMAGRAETRRKSVIGPVKVDERAVMDHKMLFWTGRRNVWKLMDSAISKEGDVWQAYVKRGAVEETTLRKRSEAEAPETTDSVIVLIWESAASKVS</sequence>
<name>A0ACC1SD64_9HYPO</name>
<accession>A0ACC1SD64</accession>
<comment type="caution">
    <text evidence="1">The sequence shown here is derived from an EMBL/GenBank/DDBJ whole genome shotgun (WGS) entry which is preliminary data.</text>
</comment>
<organism evidence="1 2">
    <name type="scientific">Fusarium decemcellulare</name>
    <dbReference type="NCBI Taxonomy" id="57161"/>
    <lineage>
        <taxon>Eukaryota</taxon>
        <taxon>Fungi</taxon>
        <taxon>Dikarya</taxon>
        <taxon>Ascomycota</taxon>
        <taxon>Pezizomycotina</taxon>
        <taxon>Sordariomycetes</taxon>
        <taxon>Hypocreomycetidae</taxon>
        <taxon>Hypocreales</taxon>
        <taxon>Nectriaceae</taxon>
        <taxon>Fusarium</taxon>
        <taxon>Fusarium decemcellulare species complex</taxon>
    </lineage>
</organism>
<keyword evidence="2" id="KW-1185">Reference proteome</keyword>
<proteinExistence type="predicted"/>
<evidence type="ECO:0000313" key="1">
    <source>
        <dbReference type="EMBL" id="KAJ3537265.1"/>
    </source>
</evidence>
<reference evidence="1" key="1">
    <citation type="submission" date="2022-08" db="EMBL/GenBank/DDBJ databases">
        <title>Genome Sequence of Fusarium decemcellulare.</title>
        <authorList>
            <person name="Buettner E."/>
        </authorList>
    </citation>
    <scope>NUCLEOTIDE SEQUENCE</scope>
    <source>
        <strain evidence="1">Babe19</strain>
    </source>
</reference>